<dbReference type="Proteomes" id="UP000510682">
    <property type="component" value="Chromosome"/>
</dbReference>
<proteinExistence type="predicted"/>
<evidence type="ECO:0000313" key="2">
    <source>
        <dbReference type="EMBL" id="QLL06772.1"/>
    </source>
</evidence>
<feature type="domain" description="NAD-dependent epimerase/dehydratase" evidence="1">
    <location>
        <begin position="5"/>
        <end position="228"/>
    </location>
</feature>
<dbReference type="AlphaFoldDB" id="A0A7D6HT46"/>
<name>A0A7D6HT46_9MYCO</name>
<reference evidence="3" key="3">
    <citation type="submission" date="2023-07" db="EMBL/GenBank/DDBJ databases">
        <title>Description of Mycobacterium gordonae subsp. intergordonae subsp.nov. and Mycobacterium gordonae subsp. gordonae subsp. nov.</title>
        <authorList>
            <person name="Huang H."/>
        </authorList>
    </citation>
    <scope>NUCLEOTIDE SEQUENCE [LARGE SCALE GENOMIC DNA]</scope>
    <source>
        <strain evidence="3">24</strain>
    </source>
</reference>
<dbReference type="EMBL" id="CP059165">
    <property type="protein sequence ID" value="QLL06772.1"/>
    <property type="molecule type" value="Genomic_DNA"/>
</dbReference>
<dbReference type="SUPFAM" id="SSF51735">
    <property type="entry name" value="NAD(P)-binding Rossmann-fold domains"/>
    <property type="match status" value="1"/>
</dbReference>
<sequence>MTKKLVIGASGFLGSHVTRQLVEAAEVVRVMLRKTSSTNGIDDLDVERHYGDIFDDAALRAAMDGCDVVYYCVVDARMWLRDPAPLFRTNVEGLRHVLDAALAAGLRKFVFTSSSGTLAINDRRLVTEADPHNWTDGGAYIESRVAAENLVLQYARERGLPAVAMCISTTYGPRDWAPTPHGGVIARVAAGHMPFYMGFSLEAVGIEDAARAMLLAAEKGHNGDRYIISDRSISTQEVHAIAARAVGRRPPRIPIPMAALLVASRINDLAAHALDRDLPFAYVGAKMAQLMSPLDHSKAERELGWEPEPVEASITRAAQWFAAQASKKSVTGAIQSG</sequence>
<dbReference type="InterPro" id="IPR036291">
    <property type="entry name" value="NAD(P)-bd_dom_sf"/>
</dbReference>
<reference evidence="2 3" key="2">
    <citation type="submission" date="2020-07" db="EMBL/GenBank/DDBJ databases">
        <authorList>
            <person name="Yu X."/>
        </authorList>
    </citation>
    <scope>NUCLEOTIDE SEQUENCE [LARGE SCALE GENOMIC DNA]</scope>
    <source>
        <strain evidence="3">24</strain>
    </source>
</reference>
<accession>A0A7D6HT46</accession>
<keyword evidence="3" id="KW-1185">Reference proteome</keyword>
<dbReference type="GO" id="GO:0005737">
    <property type="term" value="C:cytoplasm"/>
    <property type="evidence" value="ECO:0007669"/>
    <property type="project" value="TreeGrafter"/>
</dbReference>
<dbReference type="InterPro" id="IPR051783">
    <property type="entry name" value="NAD(P)-dependent_oxidoreduct"/>
</dbReference>
<dbReference type="Gene3D" id="3.40.50.720">
    <property type="entry name" value="NAD(P)-binding Rossmann-like Domain"/>
    <property type="match status" value="1"/>
</dbReference>
<evidence type="ECO:0000313" key="3">
    <source>
        <dbReference type="Proteomes" id="UP000510682"/>
    </source>
</evidence>
<dbReference type="PANTHER" id="PTHR48079:SF6">
    <property type="entry name" value="NAD(P)-BINDING DOMAIN-CONTAINING PROTEIN-RELATED"/>
    <property type="match status" value="1"/>
</dbReference>
<reference evidence="3" key="1">
    <citation type="submission" date="2020-07" db="EMBL/GenBank/DDBJ databases">
        <title>Description of Mycobacterium gordonae subsp. intergordonae subsp.nov. and Mycobacterium gordonae subsp. gordonae subsp. nov.</title>
        <authorList>
            <person name="Yu X."/>
        </authorList>
    </citation>
    <scope>NUCLEOTIDE SEQUENCE [LARGE SCALE GENOMIC DNA]</scope>
    <source>
        <strain evidence="3">24</strain>
    </source>
</reference>
<organism evidence="2 3">
    <name type="scientific">Mycobacterium vicinigordonae</name>
    <dbReference type="NCBI Taxonomy" id="1719132"/>
    <lineage>
        <taxon>Bacteria</taxon>
        <taxon>Bacillati</taxon>
        <taxon>Actinomycetota</taxon>
        <taxon>Actinomycetes</taxon>
        <taxon>Mycobacteriales</taxon>
        <taxon>Mycobacteriaceae</taxon>
        <taxon>Mycobacterium</taxon>
    </lineage>
</organism>
<dbReference type="KEGG" id="mgor:H0P51_24190"/>
<evidence type="ECO:0000259" key="1">
    <source>
        <dbReference type="Pfam" id="PF01370"/>
    </source>
</evidence>
<dbReference type="Pfam" id="PF01370">
    <property type="entry name" value="Epimerase"/>
    <property type="match status" value="1"/>
</dbReference>
<dbReference type="RefSeq" id="WP_180915349.1">
    <property type="nucleotide sequence ID" value="NZ_CP059165.1"/>
</dbReference>
<dbReference type="InterPro" id="IPR001509">
    <property type="entry name" value="Epimerase_deHydtase"/>
</dbReference>
<dbReference type="PANTHER" id="PTHR48079">
    <property type="entry name" value="PROTEIN YEEZ"/>
    <property type="match status" value="1"/>
</dbReference>
<protein>
    <submittedName>
        <fullName evidence="2">NAD-dependent epimerase/dehydratase family protein</fullName>
    </submittedName>
</protein>
<gene>
    <name evidence="2" type="ORF">H0P51_24190</name>
</gene>
<dbReference type="GO" id="GO:0004029">
    <property type="term" value="F:aldehyde dehydrogenase (NAD+) activity"/>
    <property type="evidence" value="ECO:0007669"/>
    <property type="project" value="TreeGrafter"/>
</dbReference>